<protein>
    <submittedName>
        <fullName evidence="13">Iron complex outermembrane receptor protein</fullName>
    </submittedName>
</protein>
<gene>
    <name evidence="13" type="ORF">DET45_10851</name>
</gene>
<evidence type="ECO:0000256" key="4">
    <source>
        <dbReference type="ARBA" id="ARBA00022692"/>
    </source>
</evidence>
<name>A0A317Q7H2_9GAMM</name>
<feature type="domain" description="TonB-dependent receptor plug" evidence="12">
    <location>
        <begin position="58"/>
        <end position="163"/>
    </location>
</feature>
<dbReference type="Gene3D" id="2.170.130.10">
    <property type="entry name" value="TonB-dependent receptor, plug domain"/>
    <property type="match status" value="1"/>
</dbReference>
<keyword evidence="7 8" id="KW-0998">Cell outer membrane</keyword>
<dbReference type="Pfam" id="PF07715">
    <property type="entry name" value="Plug"/>
    <property type="match status" value="1"/>
</dbReference>
<keyword evidence="3 8" id="KW-1134">Transmembrane beta strand</keyword>
<keyword evidence="5 9" id="KW-0798">TonB box</keyword>
<proteinExistence type="inferred from homology"/>
<dbReference type="Pfam" id="PF00593">
    <property type="entry name" value="TonB_dep_Rec_b-barrel"/>
    <property type="match status" value="1"/>
</dbReference>
<keyword evidence="14" id="KW-1185">Reference proteome</keyword>
<organism evidence="13 14">
    <name type="scientific">Pseudidiomarina maritima</name>
    <dbReference type="NCBI Taxonomy" id="519453"/>
    <lineage>
        <taxon>Bacteria</taxon>
        <taxon>Pseudomonadati</taxon>
        <taxon>Pseudomonadota</taxon>
        <taxon>Gammaproteobacteria</taxon>
        <taxon>Alteromonadales</taxon>
        <taxon>Idiomarinaceae</taxon>
        <taxon>Pseudidiomarina</taxon>
    </lineage>
</organism>
<accession>A0A317Q7H2</accession>
<comment type="subcellular location">
    <subcellularLocation>
        <location evidence="1 8">Cell outer membrane</location>
        <topology evidence="1 8">Multi-pass membrane protein</topology>
    </subcellularLocation>
</comment>
<dbReference type="PANTHER" id="PTHR47234">
    <property type="match status" value="1"/>
</dbReference>
<evidence type="ECO:0000256" key="10">
    <source>
        <dbReference type="SAM" id="SignalP"/>
    </source>
</evidence>
<dbReference type="InterPro" id="IPR039426">
    <property type="entry name" value="TonB-dep_rcpt-like"/>
</dbReference>
<dbReference type="OrthoDB" id="176248at2"/>
<reference evidence="13 14" key="1">
    <citation type="submission" date="2018-05" db="EMBL/GenBank/DDBJ databases">
        <title>Freshwater and sediment microbial communities from various areas in North America, analyzing microbe dynamics in response to fracking.</title>
        <authorList>
            <person name="Lamendella R."/>
        </authorList>
    </citation>
    <scope>NUCLEOTIDE SEQUENCE [LARGE SCALE GENOMIC DNA]</scope>
    <source>
        <strain evidence="13 14">125B1</strain>
    </source>
</reference>
<dbReference type="InterPro" id="IPR036942">
    <property type="entry name" value="Beta-barrel_TonB_sf"/>
</dbReference>
<evidence type="ECO:0000313" key="14">
    <source>
        <dbReference type="Proteomes" id="UP000246964"/>
    </source>
</evidence>
<evidence type="ECO:0000256" key="2">
    <source>
        <dbReference type="ARBA" id="ARBA00022448"/>
    </source>
</evidence>
<dbReference type="EMBL" id="QGTT01000008">
    <property type="protein sequence ID" value="PWW12219.1"/>
    <property type="molecule type" value="Genomic_DNA"/>
</dbReference>
<keyword evidence="10" id="KW-0732">Signal</keyword>
<dbReference type="GO" id="GO:0009279">
    <property type="term" value="C:cell outer membrane"/>
    <property type="evidence" value="ECO:0007669"/>
    <property type="project" value="UniProtKB-SubCell"/>
</dbReference>
<keyword evidence="6 8" id="KW-0472">Membrane</keyword>
<evidence type="ECO:0000256" key="1">
    <source>
        <dbReference type="ARBA" id="ARBA00004571"/>
    </source>
</evidence>
<evidence type="ECO:0000256" key="6">
    <source>
        <dbReference type="ARBA" id="ARBA00023136"/>
    </source>
</evidence>
<dbReference type="InterPro" id="IPR012910">
    <property type="entry name" value="Plug_dom"/>
</dbReference>
<dbReference type="InterPro" id="IPR000531">
    <property type="entry name" value="Beta-barrel_TonB"/>
</dbReference>
<evidence type="ECO:0000313" key="13">
    <source>
        <dbReference type="EMBL" id="PWW12219.1"/>
    </source>
</evidence>
<comment type="similarity">
    <text evidence="8 9">Belongs to the TonB-dependent receptor family.</text>
</comment>
<feature type="chain" id="PRO_5016371254" evidence="10">
    <location>
        <begin position="31"/>
        <end position="913"/>
    </location>
</feature>
<keyword evidence="4 8" id="KW-0812">Transmembrane</keyword>
<evidence type="ECO:0000256" key="8">
    <source>
        <dbReference type="PROSITE-ProRule" id="PRU01360"/>
    </source>
</evidence>
<dbReference type="PANTHER" id="PTHR47234:SF2">
    <property type="entry name" value="TONB-DEPENDENT RECEPTOR"/>
    <property type="match status" value="1"/>
</dbReference>
<evidence type="ECO:0000256" key="3">
    <source>
        <dbReference type="ARBA" id="ARBA00022452"/>
    </source>
</evidence>
<evidence type="ECO:0000259" key="12">
    <source>
        <dbReference type="Pfam" id="PF07715"/>
    </source>
</evidence>
<feature type="domain" description="TonB-dependent receptor-like beta-barrel" evidence="11">
    <location>
        <begin position="332"/>
        <end position="876"/>
    </location>
</feature>
<dbReference type="Proteomes" id="UP000246964">
    <property type="component" value="Unassembled WGS sequence"/>
</dbReference>
<evidence type="ECO:0000256" key="7">
    <source>
        <dbReference type="ARBA" id="ARBA00023237"/>
    </source>
</evidence>
<dbReference type="SUPFAM" id="SSF56935">
    <property type="entry name" value="Porins"/>
    <property type="match status" value="1"/>
</dbReference>
<sequence>MYTNSKVAKSIRLALMFGGASLALSGTAAAQDTSEDEAGAEAQERISVTGSRIKRTDLETASPISVFTAADLEASGYATLEKFVHSLPSVNGAAQGSNVNNGSNGSATVSLRGLGSGRTLLLVNGRRTAFSDMNSIPMAYVERVEVLRDGASTAYGSDAIAGVINFITKRDFEGAEFVAQYDLTGEGDGETTRIAATVGTSSDRGNVVLSLEYTNRNEIWQGDRDFSECPLFDDGKGGVYCGGSGTTAMGTWTTVSNSYKGYVVDPTTGELRAFNNATDGFNYAAVSYMVTPMEVFSINGAATYELTPSTTAFIEGGFTNRQSDQLMGAEGTFWGQFVPATNPYNPVGEDLYINRRLEESGGRAFTQDMNDYRMVAGFEGYLDNGWTWDVSYNYTRFVDTRVDYGRANANRFLNLTDPDLCADDAACPGVWNPFAQGTLTQAMMDYAFLPNSPVVRGQTKQFLANISGDLMGIGLPAGDIAWAAGVEKRWEDYLYQPDGAALIGEIYSVAGEKTEGQYDVTEAYLELDVPLLADMPGVEDLSLSAAVRSSNYSFLDSTTNTKFGLEYKPFEGLLVRATRADGFRAPGIGELFSPQQESNLAYNEPCNDWGTKTNQALRDNCASEGLPQDFELASNQSASLVGGNPNLEPEESESLTVGFVYTPEFIENFSLAVDYFDIKIDNGVGSIDTNTIVNGCYTSVDFSSPLCDLILGAAEMGRPAYSSNAPNRDILGAVSGIVASLANLSTFETSGYDFDANWSTDLASGLLKLRLDGTYLKDYSFVSSPGAEPTQYAGFYAADQWESSIAAFSKVRANFTATYDMDNVSVSWAARYMQGTDDLSGEPTYTSTYAGSAVYHDLQASYVLNETTTISGGIRNMFDRQPPYTTNNQDMNTIATSYDLAGAYWYVRLGMKF</sequence>
<comment type="caution">
    <text evidence="13">The sequence shown here is derived from an EMBL/GenBank/DDBJ whole genome shotgun (WGS) entry which is preliminary data.</text>
</comment>
<keyword evidence="2 8" id="KW-0813">Transport</keyword>
<dbReference type="AlphaFoldDB" id="A0A317Q7H2"/>
<dbReference type="PROSITE" id="PS52016">
    <property type="entry name" value="TONB_DEPENDENT_REC_3"/>
    <property type="match status" value="1"/>
</dbReference>
<dbReference type="RefSeq" id="WP_110076080.1">
    <property type="nucleotide sequence ID" value="NZ_QGTT01000008.1"/>
</dbReference>
<dbReference type="Gene3D" id="2.40.170.20">
    <property type="entry name" value="TonB-dependent receptor, beta-barrel domain"/>
    <property type="match status" value="1"/>
</dbReference>
<evidence type="ECO:0000259" key="11">
    <source>
        <dbReference type="Pfam" id="PF00593"/>
    </source>
</evidence>
<feature type="signal peptide" evidence="10">
    <location>
        <begin position="1"/>
        <end position="30"/>
    </location>
</feature>
<dbReference type="InterPro" id="IPR037066">
    <property type="entry name" value="Plug_dom_sf"/>
</dbReference>
<evidence type="ECO:0000256" key="9">
    <source>
        <dbReference type="RuleBase" id="RU003357"/>
    </source>
</evidence>
<keyword evidence="13" id="KW-0675">Receptor</keyword>
<evidence type="ECO:0000256" key="5">
    <source>
        <dbReference type="ARBA" id="ARBA00023077"/>
    </source>
</evidence>